<dbReference type="RefSeq" id="WP_074462522.1">
    <property type="nucleotide sequence ID" value="NZ_FMUR01000011.1"/>
</dbReference>
<evidence type="ECO:0000313" key="3">
    <source>
        <dbReference type="Proteomes" id="UP000183047"/>
    </source>
</evidence>
<sequence length="167" mass="18154">MAKTREWLFNTSTGMPVRITLNKNRLVSVNGSPETKVMALKAPESNFAERVFDIPLGNGEIAKLCVRNKQVLVYNGRNVETGEEYKTIKLPNWIYVFVALYVVNFFLILGGALGGATSAIGAYASANISADDKRPTLTKVLFCIGLYVVITAVSLLLAIAARAALKL</sequence>
<dbReference type="EMBL" id="FMUR01000011">
    <property type="protein sequence ID" value="SCY26472.1"/>
    <property type="molecule type" value="Genomic_DNA"/>
</dbReference>
<keyword evidence="3" id="KW-1185">Reference proteome</keyword>
<accession>A0A1G5EHN2</accession>
<feature type="transmembrane region" description="Helical" evidence="1">
    <location>
        <begin position="144"/>
        <end position="165"/>
    </location>
</feature>
<dbReference type="Proteomes" id="UP000183047">
    <property type="component" value="Unassembled WGS sequence"/>
</dbReference>
<organism evidence="2 3">
    <name type="scientific">Butyrivibrio hungatei</name>
    <dbReference type="NCBI Taxonomy" id="185008"/>
    <lineage>
        <taxon>Bacteria</taxon>
        <taxon>Bacillati</taxon>
        <taxon>Bacillota</taxon>
        <taxon>Clostridia</taxon>
        <taxon>Lachnospirales</taxon>
        <taxon>Lachnospiraceae</taxon>
        <taxon>Butyrivibrio</taxon>
    </lineage>
</organism>
<reference evidence="3" key="1">
    <citation type="submission" date="2016-10" db="EMBL/GenBank/DDBJ databases">
        <authorList>
            <person name="Varghese N."/>
            <person name="Submissions S."/>
        </authorList>
    </citation>
    <scope>NUCLEOTIDE SEQUENCE [LARGE SCALE GENOMIC DNA]</scope>
    <source>
        <strain evidence="3">XBD2006</strain>
    </source>
</reference>
<gene>
    <name evidence="2" type="ORF">SAMN02910451_01940</name>
</gene>
<dbReference type="AlphaFoldDB" id="A0A1G5EHN2"/>
<dbReference type="OrthoDB" id="2005619at2"/>
<keyword evidence="1" id="KW-0812">Transmembrane</keyword>
<protein>
    <submittedName>
        <fullName evidence="2">Uncharacterized protein</fullName>
    </submittedName>
</protein>
<evidence type="ECO:0000256" key="1">
    <source>
        <dbReference type="SAM" id="Phobius"/>
    </source>
</evidence>
<keyword evidence="1" id="KW-1133">Transmembrane helix</keyword>
<proteinExistence type="predicted"/>
<evidence type="ECO:0000313" key="2">
    <source>
        <dbReference type="EMBL" id="SCY26472.1"/>
    </source>
</evidence>
<feature type="transmembrane region" description="Helical" evidence="1">
    <location>
        <begin position="93"/>
        <end position="124"/>
    </location>
</feature>
<keyword evidence="1" id="KW-0472">Membrane</keyword>
<name>A0A1G5EHN2_9FIRM</name>